<evidence type="ECO:0000259" key="8">
    <source>
        <dbReference type="PROSITE" id="PS50850"/>
    </source>
</evidence>
<evidence type="ECO:0000256" key="4">
    <source>
        <dbReference type="ARBA" id="ARBA00022989"/>
    </source>
</evidence>
<dbReference type="AlphaFoldDB" id="A0A811QK81"/>
<evidence type="ECO:0000256" key="5">
    <source>
        <dbReference type="ARBA" id="ARBA00023136"/>
    </source>
</evidence>
<accession>A0A811QK81</accession>
<evidence type="ECO:0000313" key="10">
    <source>
        <dbReference type="Proteomes" id="UP000604825"/>
    </source>
</evidence>
<feature type="region of interest" description="Disordered" evidence="6">
    <location>
        <begin position="16"/>
        <end position="39"/>
    </location>
</feature>
<dbReference type="PANTHER" id="PTHR23503">
    <property type="entry name" value="SOLUTE CARRIER FAMILY 2"/>
    <property type="match status" value="1"/>
</dbReference>
<evidence type="ECO:0000256" key="7">
    <source>
        <dbReference type="SAM" id="Phobius"/>
    </source>
</evidence>
<dbReference type="InterPro" id="IPR036259">
    <property type="entry name" value="MFS_trans_sf"/>
</dbReference>
<feature type="transmembrane region" description="Helical" evidence="7">
    <location>
        <begin position="86"/>
        <end position="107"/>
    </location>
</feature>
<evidence type="ECO:0000256" key="6">
    <source>
        <dbReference type="SAM" id="MobiDB-lite"/>
    </source>
</evidence>
<proteinExistence type="predicted"/>
<reference evidence="9" key="1">
    <citation type="submission" date="2020-10" db="EMBL/GenBank/DDBJ databases">
        <authorList>
            <person name="Han B."/>
            <person name="Lu T."/>
            <person name="Zhao Q."/>
            <person name="Huang X."/>
            <person name="Zhao Y."/>
        </authorList>
    </citation>
    <scope>NUCLEOTIDE SEQUENCE</scope>
</reference>
<dbReference type="GO" id="GO:0015149">
    <property type="term" value="F:hexose transmembrane transporter activity"/>
    <property type="evidence" value="ECO:0007669"/>
    <property type="project" value="TreeGrafter"/>
</dbReference>
<sequence length="197" mass="21360">MRWKLDSSVYKRVPSRETAMEPDVETPMRMTDSGSGGGGAGPSWRMSLLHVCVAALTSFLFGYHSGVVNEPLESISADLGFAGNTLAEGLVVSICLGGAFVGCLFSGSIADGIRRRRAFQLSALPMIIGAAIRRVDEKFSMAVIDASLMQWLKISIAVISQTDAAVAVQTSGREDWFSYYFSYTYVQSHSLNEQQAQ</sequence>
<dbReference type="SUPFAM" id="SSF103473">
    <property type="entry name" value="MFS general substrate transporter"/>
    <property type="match status" value="1"/>
</dbReference>
<feature type="transmembrane region" description="Helical" evidence="7">
    <location>
        <begin position="48"/>
        <end position="66"/>
    </location>
</feature>
<dbReference type="Proteomes" id="UP000604825">
    <property type="component" value="Unassembled WGS sequence"/>
</dbReference>
<evidence type="ECO:0000256" key="3">
    <source>
        <dbReference type="ARBA" id="ARBA00022692"/>
    </source>
</evidence>
<dbReference type="Pfam" id="PF00083">
    <property type="entry name" value="Sugar_tr"/>
    <property type="match status" value="1"/>
</dbReference>
<evidence type="ECO:0000256" key="1">
    <source>
        <dbReference type="ARBA" id="ARBA00004141"/>
    </source>
</evidence>
<keyword evidence="10" id="KW-1185">Reference proteome</keyword>
<dbReference type="GO" id="GO:0016020">
    <property type="term" value="C:membrane"/>
    <property type="evidence" value="ECO:0007669"/>
    <property type="project" value="UniProtKB-SubCell"/>
</dbReference>
<evidence type="ECO:0000256" key="2">
    <source>
        <dbReference type="ARBA" id="ARBA00022448"/>
    </source>
</evidence>
<keyword evidence="4 7" id="KW-1133">Transmembrane helix</keyword>
<dbReference type="PROSITE" id="PS50850">
    <property type="entry name" value="MFS"/>
    <property type="match status" value="1"/>
</dbReference>
<dbReference type="InterPro" id="IPR045263">
    <property type="entry name" value="GLUT"/>
</dbReference>
<dbReference type="EMBL" id="CAJGYO010000010">
    <property type="protein sequence ID" value="CAD6256492.1"/>
    <property type="molecule type" value="Genomic_DNA"/>
</dbReference>
<dbReference type="Gene3D" id="1.20.1250.20">
    <property type="entry name" value="MFS general substrate transporter like domains"/>
    <property type="match status" value="1"/>
</dbReference>
<comment type="subcellular location">
    <subcellularLocation>
        <location evidence="1">Membrane</location>
        <topology evidence="1">Multi-pass membrane protein</topology>
    </subcellularLocation>
</comment>
<dbReference type="InterPro" id="IPR020846">
    <property type="entry name" value="MFS_dom"/>
</dbReference>
<keyword evidence="3 7" id="KW-0812">Transmembrane</keyword>
<dbReference type="OrthoDB" id="6612291at2759"/>
<dbReference type="InterPro" id="IPR005828">
    <property type="entry name" value="MFS_sugar_transport-like"/>
</dbReference>
<gene>
    <name evidence="9" type="ORF">NCGR_LOCUS39998</name>
</gene>
<comment type="caution">
    <text evidence="9">The sequence shown here is derived from an EMBL/GenBank/DDBJ whole genome shotgun (WGS) entry which is preliminary data.</text>
</comment>
<keyword evidence="2" id="KW-0813">Transport</keyword>
<keyword evidence="5 7" id="KW-0472">Membrane</keyword>
<organism evidence="9 10">
    <name type="scientific">Miscanthus lutarioriparius</name>
    <dbReference type="NCBI Taxonomy" id="422564"/>
    <lineage>
        <taxon>Eukaryota</taxon>
        <taxon>Viridiplantae</taxon>
        <taxon>Streptophyta</taxon>
        <taxon>Embryophyta</taxon>
        <taxon>Tracheophyta</taxon>
        <taxon>Spermatophyta</taxon>
        <taxon>Magnoliopsida</taxon>
        <taxon>Liliopsida</taxon>
        <taxon>Poales</taxon>
        <taxon>Poaceae</taxon>
        <taxon>PACMAD clade</taxon>
        <taxon>Panicoideae</taxon>
        <taxon>Andropogonodae</taxon>
        <taxon>Andropogoneae</taxon>
        <taxon>Saccharinae</taxon>
        <taxon>Miscanthus</taxon>
    </lineage>
</organism>
<dbReference type="PANTHER" id="PTHR23503:SF8">
    <property type="entry name" value="FACILITATED GLUCOSE TRANSPORTER PROTEIN 1"/>
    <property type="match status" value="1"/>
</dbReference>
<feature type="domain" description="Major facilitator superfamily (MFS) profile" evidence="8">
    <location>
        <begin position="50"/>
        <end position="197"/>
    </location>
</feature>
<evidence type="ECO:0000313" key="9">
    <source>
        <dbReference type="EMBL" id="CAD6256492.1"/>
    </source>
</evidence>
<name>A0A811QK81_9POAL</name>
<protein>
    <recommendedName>
        <fullName evidence="8">Major facilitator superfamily (MFS) profile domain-containing protein</fullName>
    </recommendedName>
</protein>